<dbReference type="VEuPathDB" id="PlasmoDB:PVPCR_1203720"/>
<dbReference type="Proteomes" id="UP000515268">
    <property type="component" value="Chromosome PVPCR_12"/>
</dbReference>
<reference evidence="4 5" key="1">
    <citation type="submission" date="2013-02" db="EMBL/GenBank/DDBJ databases">
        <title>The Genome Sequence of Plasmodium vinckei petteri CR.</title>
        <authorList>
            <consortium name="The Broad Institute Genome Sequencing Platform"/>
            <consortium name="The Broad Institute Genome Sequencing Center for Infectious Disease"/>
            <person name="Neafsey D."/>
            <person name="Cheeseman I."/>
            <person name="Volkman S."/>
            <person name="Adams J."/>
            <person name="Walker B."/>
            <person name="Young S.K."/>
            <person name="Zeng Q."/>
            <person name="Gargeya S."/>
            <person name="Fitzgerald M."/>
            <person name="Haas B."/>
            <person name="Abouelleil A."/>
            <person name="Alvarado L."/>
            <person name="Arachchi H.M."/>
            <person name="Berlin A.M."/>
            <person name="Chapman S.B."/>
            <person name="Dewar J."/>
            <person name="Goldberg J."/>
            <person name="Griggs A."/>
            <person name="Gujja S."/>
            <person name="Hansen M."/>
            <person name="Howarth C."/>
            <person name="Imamovic A."/>
            <person name="Larimer J."/>
            <person name="McCowan C."/>
            <person name="Murphy C."/>
            <person name="Neiman D."/>
            <person name="Pearson M."/>
            <person name="Priest M."/>
            <person name="Roberts A."/>
            <person name="Saif S."/>
            <person name="Shea T."/>
            <person name="Sisk P."/>
            <person name="Sykes S."/>
            <person name="Wortman J."/>
            <person name="Nusbaum C."/>
            <person name="Birren B."/>
        </authorList>
    </citation>
    <scope>NUCLEOTIDE SEQUENCE [LARGE SCALE GENOMIC DNA]</scope>
    <source>
        <strain evidence="4 5">CR</strain>
    </source>
</reference>
<dbReference type="PANTHER" id="PTHR21600:SF87">
    <property type="entry name" value="RNA PSEUDOURIDYLATE SYNTHASE DOMAIN-CONTAINING PROTEIN 1"/>
    <property type="match status" value="1"/>
</dbReference>
<name>W7AUR3_PLAVN</name>
<dbReference type="InterPro" id="IPR020103">
    <property type="entry name" value="PsdUridine_synth_cat_dom_sf"/>
</dbReference>
<dbReference type="Proteomes" id="UP000030659">
    <property type="component" value="Unassembled WGS sequence"/>
</dbReference>
<proteinExistence type="inferred from homology"/>
<dbReference type="GO" id="GO:0000455">
    <property type="term" value="P:enzyme-directed rRNA pseudouridine synthesis"/>
    <property type="evidence" value="ECO:0007669"/>
    <property type="project" value="TreeGrafter"/>
</dbReference>
<dbReference type="Gene3D" id="3.30.2350.10">
    <property type="entry name" value="Pseudouridine synthase"/>
    <property type="match status" value="1"/>
</dbReference>
<dbReference type="AlphaFoldDB" id="W7AUR3"/>
<evidence type="ECO:0000259" key="2">
    <source>
        <dbReference type="Pfam" id="PF00849"/>
    </source>
</evidence>
<evidence type="ECO:0000313" key="5">
    <source>
        <dbReference type="Proteomes" id="UP000030659"/>
    </source>
</evidence>
<evidence type="ECO:0000313" key="4">
    <source>
        <dbReference type="EMBL" id="EUD72314.1"/>
    </source>
</evidence>
<dbReference type="OrthoDB" id="428658at2759"/>
<keyword evidence="6" id="KW-1185">Reference proteome</keyword>
<dbReference type="GO" id="GO:0003723">
    <property type="term" value="F:RNA binding"/>
    <property type="evidence" value="ECO:0007669"/>
    <property type="project" value="InterPro"/>
</dbReference>
<dbReference type="EMBL" id="LR865417">
    <property type="protein sequence ID" value="CAD2110294.1"/>
    <property type="molecule type" value="Genomic_DNA"/>
</dbReference>
<dbReference type="Pfam" id="PF00849">
    <property type="entry name" value="PseudoU_synth_2"/>
    <property type="match status" value="1"/>
</dbReference>
<dbReference type="eggNOG" id="KOG1919">
    <property type="taxonomic scope" value="Eukaryota"/>
</dbReference>
<reference evidence="3 6" key="2">
    <citation type="submission" date="2020-08" db="EMBL/GenBank/DDBJ databases">
        <authorList>
            <person name="Ramaprasad A."/>
        </authorList>
    </citation>
    <scope>NUCLEOTIDE SEQUENCE [LARGE SCALE GENOMIC DNA]</scope>
</reference>
<dbReference type="InterPro" id="IPR006145">
    <property type="entry name" value="PsdUridine_synth_RsuA/RluA"/>
</dbReference>
<dbReference type="CDD" id="cd02869">
    <property type="entry name" value="PseudoU_synth_RluA_like"/>
    <property type="match status" value="1"/>
</dbReference>
<dbReference type="GO" id="GO:0009982">
    <property type="term" value="F:pseudouridine synthase activity"/>
    <property type="evidence" value="ECO:0007669"/>
    <property type="project" value="InterPro"/>
</dbReference>
<evidence type="ECO:0000256" key="1">
    <source>
        <dbReference type="ARBA" id="ARBA00010876"/>
    </source>
</evidence>
<sequence length="528" mass="62466">MIFSRLFNNISRHHREQIIQLKLKRSAFQLARSYFNNYKCGNMKEQNNVVMENDTPLYKSYKGHDLKIEYENDFFLVVNKPYDIKLEKGKLDDIYPSVETLLRKKRNLNTFRMCGQLDYATSGLLIIAKDKLSSNILNYNIESKNISKIYLAILYGHLPLDVLHINVPISKVKNEFKMKLCYNYNDYYDTGKYCYSLIYPYKHTYLENEKVTLCELRTITGRRHQLRLHSICLGSGIVGDETYFEDMIENKYKINYINSSGKNITNNDNDTGCVNNKNDGTSIEGISNEKFNVEKYVKKRIDAERMMLHCWIIIKNENIKVENKLNKSENINNLEQKIFDKDYIICDDVLSEFVNEKPRTFDDCFLKNNYLINQNFINYNVKNINKNLQKVDRKLKKEKYTYDALLHNSLILENSRQEKFESFVKEGNKFQANQIDMKCGKSENCKAEISVENFENFENFEKFEKKNNENNSMDLKPENIEQIDVTETFINNKVIDKNNIYSVKNDKYQNPNDLFDDIHDSVNKFNWG</sequence>
<comment type="similarity">
    <text evidence="1">Belongs to the pseudouridine synthase RluA family.</text>
</comment>
<protein>
    <submittedName>
        <fullName evidence="3 4">Pseudouridylate synthase</fullName>
    </submittedName>
</protein>
<evidence type="ECO:0000313" key="6">
    <source>
        <dbReference type="Proteomes" id="UP000515268"/>
    </source>
</evidence>
<dbReference type="PANTHER" id="PTHR21600">
    <property type="entry name" value="MITOCHONDRIAL RNA PSEUDOURIDINE SYNTHASE"/>
    <property type="match status" value="1"/>
</dbReference>
<dbReference type="InterPro" id="IPR050188">
    <property type="entry name" value="RluA_PseudoU_synthase"/>
</dbReference>
<organism evidence="4 5">
    <name type="scientific">Plasmodium vinckei petteri</name>
    <dbReference type="NCBI Taxonomy" id="138298"/>
    <lineage>
        <taxon>Eukaryota</taxon>
        <taxon>Sar</taxon>
        <taxon>Alveolata</taxon>
        <taxon>Apicomplexa</taxon>
        <taxon>Aconoidasida</taxon>
        <taxon>Haemosporida</taxon>
        <taxon>Plasmodiidae</taxon>
        <taxon>Plasmodium</taxon>
        <taxon>Plasmodium (Vinckeia)</taxon>
    </lineage>
</organism>
<dbReference type="EMBL" id="KI965398">
    <property type="protein sequence ID" value="EUD72314.1"/>
    <property type="molecule type" value="Genomic_DNA"/>
</dbReference>
<feature type="domain" description="Pseudouridine synthase RsuA/RluA-like" evidence="2">
    <location>
        <begin position="75"/>
        <end position="229"/>
    </location>
</feature>
<evidence type="ECO:0000313" key="3">
    <source>
        <dbReference type="EMBL" id="CAD2110294.1"/>
    </source>
</evidence>
<dbReference type="SUPFAM" id="SSF55120">
    <property type="entry name" value="Pseudouridine synthase"/>
    <property type="match status" value="1"/>
</dbReference>
<accession>W7AUR3</accession>
<gene>
    <name evidence="3" type="ORF">PVPCR_1203720</name>
    <name evidence="4" type="ORF">YYG_02215</name>
</gene>